<sequence>MSKYPWSDPRRRNKETINSWKQILAEHDKDKGTRQQSTDAQRPANLNICRQIWMFPPRPQPADLISPVTLPAPQPVVTTICPSALRALKQSKLKERLRATGFEVKEQDRTDNKQESAVDAHTVSSSYWEETPEPTAGQIIGEEVPCSMTTVDLTDLAYAISSLRSKLEIVQPEGIRPSDIARARSEASNVDHDNNKMEFRADEMSDTVMEESSDALLSQVPTSQQSILLWDDLRFLVEASMSMSERAQSLVSIGERGGP</sequence>
<accession>A0A197JZU0</accession>
<organism evidence="2 3">
    <name type="scientific">Linnemannia elongata AG-77</name>
    <dbReference type="NCBI Taxonomy" id="1314771"/>
    <lineage>
        <taxon>Eukaryota</taxon>
        <taxon>Fungi</taxon>
        <taxon>Fungi incertae sedis</taxon>
        <taxon>Mucoromycota</taxon>
        <taxon>Mortierellomycotina</taxon>
        <taxon>Mortierellomycetes</taxon>
        <taxon>Mortierellales</taxon>
        <taxon>Mortierellaceae</taxon>
        <taxon>Linnemannia</taxon>
    </lineage>
</organism>
<proteinExistence type="predicted"/>
<dbReference type="Proteomes" id="UP000078512">
    <property type="component" value="Unassembled WGS sequence"/>
</dbReference>
<evidence type="ECO:0000256" key="1">
    <source>
        <dbReference type="SAM" id="MobiDB-lite"/>
    </source>
</evidence>
<keyword evidence="3" id="KW-1185">Reference proteome</keyword>
<dbReference type="EMBL" id="KV442039">
    <property type="protein sequence ID" value="OAQ29759.1"/>
    <property type="molecule type" value="Genomic_DNA"/>
</dbReference>
<feature type="region of interest" description="Disordered" evidence="1">
    <location>
        <begin position="104"/>
        <end position="133"/>
    </location>
</feature>
<evidence type="ECO:0000313" key="2">
    <source>
        <dbReference type="EMBL" id="OAQ29759.1"/>
    </source>
</evidence>
<gene>
    <name evidence="2" type="ORF">K457DRAFT_485734</name>
</gene>
<dbReference type="AlphaFoldDB" id="A0A197JZU0"/>
<evidence type="ECO:0000313" key="3">
    <source>
        <dbReference type="Proteomes" id="UP000078512"/>
    </source>
</evidence>
<reference evidence="2 3" key="1">
    <citation type="submission" date="2016-05" db="EMBL/GenBank/DDBJ databases">
        <title>Genome sequencing reveals origins of a unique bacterial endosymbiosis in the earliest lineages of terrestrial Fungi.</title>
        <authorList>
            <consortium name="DOE Joint Genome Institute"/>
            <person name="Uehling J."/>
            <person name="Gryganskyi A."/>
            <person name="Hameed K."/>
            <person name="Tschaplinski T."/>
            <person name="Misztal P."/>
            <person name="Wu S."/>
            <person name="Desiro A."/>
            <person name="Vande Pol N."/>
            <person name="Du Z.-Y."/>
            <person name="Zienkiewicz A."/>
            <person name="Zienkiewicz K."/>
            <person name="Morin E."/>
            <person name="Tisserant E."/>
            <person name="Splivallo R."/>
            <person name="Hainaut M."/>
            <person name="Henrissat B."/>
            <person name="Ohm R."/>
            <person name="Kuo A."/>
            <person name="Yan J."/>
            <person name="Lipzen A."/>
            <person name="Nolan M."/>
            <person name="Labutti K."/>
            <person name="Barry K."/>
            <person name="Goldstein A."/>
            <person name="Labbe J."/>
            <person name="Schadt C."/>
            <person name="Tuskan G."/>
            <person name="Grigoriev I."/>
            <person name="Martin F."/>
            <person name="Vilgalys R."/>
            <person name="Bonito G."/>
        </authorList>
    </citation>
    <scope>NUCLEOTIDE SEQUENCE [LARGE SCALE GENOMIC DNA]</scope>
    <source>
        <strain evidence="2 3">AG-77</strain>
    </source>
</reference>
<name>A0A197JZU0_9FUNG</name>
<protein>
    <submittedName>
        <fullName evidence="2">Uncharacterized protein</fullName>
    </submittedName>
</protein>
<feature type="compositionally biased region" description="Basic and acidic residues" evidence="1">
    <location>
        <begin position="104"/>
        <end position="118"/>
    </location>
</feature>
<dbReference type="OrthoDB" id="2449818at2759"/>